<evidence type="ECO:0000313" key="7">
    <source>
        <dbReference type="Ensembl" id="ENSGACP00000013158.2"/>
    </source>
</evidence>
<proteinExistence type="inferred from homology"/>
<keyword evidence="4" id="KW-0325">Glycoprotein</keyword>
<dbReference type="InterPro" id="IPR003530">
    <property type="entry name" value="Hematopoietin_rcpt_L_F3_CS"/>
</dbReference>
<comment type="similarity">
    <text evidence="1">Belongs to the type I cytokine receptor family. Type 3 subfamily.</text>
</comment>
<dbReference type="InterPro" id="IPR053073">
    <property type="entry name" value="IL11/IL27_subunit_beta"/>
</dbReference>
<dbReference type="PANTHER" id="PTHR48483">
    <property type="entry name" value="INTERLEUKIN-27 SUBUNIT BETA"/>
    <property type="match status" value="1"/>
</dbReference>
<dbReference type="InterPro" id="IPR013783">
    <property type="entry name" value="Ig-like_fold"/>
</dbReference>
<keyword evidence="8" id="KW-1185">Reference proteome</keyword>
<dbReference type="GO" id="GO:0016020">
    <property type="term" value="C:membrane"/>
    <property type="evidence" value="ECO:0007669"/>
    <property type="project" value="InterPro"/>
</dbReference>
<dbReference type="SMART" id="SM00060">
    <property type="entry name" value="FN3"/>
    <property type="match status" value="2"/>
</dbReference>
<accession>G3P6D5</accession>
<dbReference type="GO" id="GO:0004896">
    <property type="term" value="F:cytokine receptor activity"/>
    <property type="evidence" value="ECO:0007669"/>
    <property type="project" value="InterPro"/>
</dbReference>
<dbReference type="Pfam" id="PF24031">
    <property type="entry name" value="FN3_IL27B_N"/>
    <property type="match status" value="1"/>
</dbReference>
<evidence type="ECO:0000256" key="1">
    <source>
        <dbReference type="ARBA" id="ARBA00010890"/>
    </source>
</evidence>
<dbReference type="Bgee" id="ENSGACG00000009963">
    <property type="expression patterns" value="Expressed in pharyngeal gill and 6 other cell types or tissues"/>
</dbReference>
<dbReference type="CDD" id="cd00063">
    <property type="entry name" value="FN3"/>
    <property type="match status" value="1"/>
</dbReference>
<name>G3P6D5_GASAC</name>
<dbReference type="OMA" id="FQVCAKE"/>
<dbReference type="RefSeq" id="XP_040055812.1">
    <property type="nucleotide sequence ID" value="XM_040199878.1"/>
</dbReference>
<feature type="signal peptide" evidence="5">
    <location>
        <begin position="1"/>
        <end position="23"/>
    </location>
</feature>
<dbReference type="SUPFAM" id="SSF49265">
    <property type="entry name" value="Fibronectin type III"/>
    <property type="match status" value="2"/>
</dbReference>
<protein>
    <recommendedName>
        <fullName evidence="6">Fibronectin type-III domain-containing protein</fullName>
    </recommendedName>
</protein>
<feature type="chain" id="PRO_5043354682" description="Fibronectin type-III domain-containing protein" evidence="5">
    <location>
        <begin position="24"/>
        <end position="251"/>
    </location>
</feature>
<dbReference type="PROSITE" id="PS50853">
    <property type="entry name" value="FN3"/>
    <property type="match status" value="1"/>
</dbReference>
<evidence type="ECO:0000256" key="3">
    <source>
        <dbReference type="ARBA" id="ARBA00022737"/>
    </source>
</evidence>
<dbReference type="InterPro" id="IPR036116">
    <property type="entry name" value="FN3_sf"/>
</dbReference>
<dbReference type="GeneTree" id="ENSGT00940000154611"/>
<evidence type="ECO:0000259" key="6">
    <source>
        <dbReference type="PROSITE" id="PS50853"/>
    </source>
</evidence>
<organism evidence="7 8">
    <name type="scientific">Gasterosteus aculeatus aculeatus</name>
    <name type="common">three-spined stickleback</name>
    <dbReference type="NCBI Taxonomy" id="481459"/>
    <lineage>
        <taxon>Eukaryota</taxon>
        <taxon>Metazoa</taxon>
        <taxon>Chordata</taxon>
        <taxon>Craniata</taxon>
        <taxon>Vertebrata</taxon>
        <taxon>Euteleostomi</taxon>
        <taxon>Actinopterygii</taxon>
        <taxon>Neopterygii</taxon>
        <taxon>Teleostei</taxon>
        <taxon>Neoteleostei</taxon>
        <taxon>Acanthomorphata</taxon>
        <taxon>Eupercaria</taxon>
        <taxon>Perciformes</taxon>
        <taxon>Cottioidei</taxon>
        <taxon>Gasterosteales</taxon>
        <taxon>Gasterosteidae</taxon>
        <taxon>Gasterosteus</taxon>
    </lineage>
</organism>
<dbReference type="STRING" id="69293.ENSGACP00000013158"/>
<feature type="domain" description="Fibronectin type-III" evidence="6">
    <location>
        <begin position="150"/>
        <end position="249"/>
    </location>
</feature>
<dbReference type="Pfam" id="PF00041">
    <property type="entry name" value="fn3"/>
    <property type="match status" value="1"/>
</dbReference>
<dbReference type="KEGG" id="gat:120833069"/>
<dbReference type="PANTHER" id="PTHR48483:SF2">
    <property type="entry name" value="INTERLEUKIN-27 SUBUNIT BETA"/>
    <property type="match status" value="1"/>
</dbReference>
<reference evidence="7 8" key="1">
    <citation type="journal article" date="2021" name="G3 (Bethesda)">
        <title>Improved contiguity of the threespine stickleback genome using long-read sequencing.</title>
        <authorList>
            <person name="Nath S."/>
            <person name="Shaw D.E."/>
            <person name="White M.A."/>
        </authorList>
    </citation>
    <scope>NUCLEOTIDE SEQUENCE [LARGE SCALE GENOMIC DNA]</scope>
    <source>
        <strain evidence="7 8">Lake Benthic</strain>
    </source>
</reference>
<evidence type="ECO:0000256" key="4">
    <source>
        <dbReference type="ARBA" id="ARBA00023180"/>
    </source>
</evidence>
<keyword evidence="2 5" id="KW-0732">Signal</keyword>
<dbReference type="GeneID" id="120833069"/>
<dbReference type="PROSITE" id="PS01354">
    <property type="entry name" value="HEMATOPO_REC_L_F3"/>
    <property type="match status" value="1"/>
</dbReference>
<evidence type="ECO:0000256" key="2">
    <source>
        <dbReference type="ARBA" id="ARBA00022729"/>
    </source>
</evidence>
<reference evidence="7" key="3">
    <citation type="submission" date="2025-09" db="UniProtKB">
        <authorList>
            <consortium name="Ensembl"/>
        </authorList>
    </citation>
    <scope>IDENTIFICATION</scope>
</reference>
<evidence type="ECO:0000313" key="8">
    <source>
        <dbReference type="Proteomes" id="UP000007635"/>
    </source>
</evidence>
<dbReference type="InterPro" id="IPR003961">
    <property type="entry name" value="FN3_dom"/>
</dbReference>
<dbReference type="Ensembl" id="ENSGACT00000013183.2">
    <property type="protein sequence ID" value="ENSGACP00000013158.2"/>
    <property type="gene ID" value="ENSGACG00000009955.2"/>
</dbReference>
<keyword evidence="3" id="KW-0677">Repeat</keyword>
<dbReference type="InterPro" id="IPR056621">
    <property type="entry name" value="FN3_IL27B_N"/>
</dbReference>
<dbReference type="eggNOG" id="ENOG502RXJ4">
    <property type="taxonomic scope" value="Eukaryota"/>
</dbReference>
<dbReference type="Gene3D" id="2.60.40.10">
    <property type="entry name" value="Immunoglobulins"/>
    <property type="match status" value="2"/>
</dbReference>
<evidence type="ECO:0000256" key="5">
    <source>
        <dbReference type="SAM" id="SignalP"/>
    </source>
</evidence>
<dbReference type="InParanoid" id="G3P6D5"/>
<dbReference type="AlphaFoldDB" id="G3P6D5"/>
<sequence>MAATAASVCVTVTLLVCVMGGQALELLRVTSTSGNPPSVPTVNCWCASYPNMTFCSWPESSRSPPTHYIATYSERHRHLVTKPCRLIQPGTASSDLVSAPSPSSERLWHCHLPNLKLLTNYILNVTAVSAGGSSSHLSTFMLEDIVRPDPPVDVRVSPHDTKNLLLEWSHPPTWTDLKIFPLKYQILYEWENRGTTKSVNLGPFEGTRVELNGLTAGRTYLFRVCAKELLGLGECSAWSSPVKYTIPRAKS</sequence>
<dbReference type="Proteomes" id="UP000007635">
    <property type="component" value="Chromosome XV"/>
</dbReference>
<dbReference type="CTD" id="10148"/>
<reference evidence="7" key="2">
    <citation type="submission" date="2025-08" db="UniProtKB">
        <authorList>
            <consortium name="Ensembl"/>
        </authorList>
    </citation>
    <scope>IDENTIFICATION</scope>
</reference>